<evidence type="ECO:0000313" key="10">
    <source>
        <dbReference type="WBParaSite" id="Pan_g16561.t1"/>
    </source>
</evidence>
<dbReference type="InterPro" id="IPR000717">
    <property type="entry name" value="PCI_dom"/>
</dbReference>
<dbReference type="PANTHER" id="PTHR14145:SF2">
    <property type="entry name" value="COP9 SIGNALOSOME COMPLEX SUBUNIT 1"/>
    <property type="match status" value="1"/>
</dbReference>
<dbReference type="WBParaSite" id="Pan_g16561.t1">
    <property type="protein sequence ID" value="Pan_g16561.t1"/>
    <property type="gene ID" value="Pan_g16561"/>
</dbReference>
<name>A0A7E4V4Y6_PANRE</name>
<proteinExistence type="inferred from homology"/>
<accession>A0A7E4V4Y6</accession>
<keyword evidence="5" id="KW-0736">Signalosome</keyword>
<dbReference type="SUPFAM" id="SSF46785">
    <property type="entry name" value="Winged helix' DNA-binding domain"/>
    <property type="match status" value="1"/>
</dbReference>
<feature type="domain" description="PCI" evidence="8">
    <location>
        <begin position="258"/>
        <end position="427"/>
    </location>
</feature>
<reference evidence="10" key="2">
    <citation type="submission" date="2020-10" db="UniProtKB">
        <authorList>
            <consortium name="WormBaseParasite"/>
        </authorList>
    </citation>
    <scope>IDENTIFICATION</scope>
</reference>
<dbReference type="Proteomes" id="UP000492821">
    <property type="component" value="Unassembled WGS sequence"/>
</dbReference>
<dbReference type="Pfam" id="PF10602">
    <property type="entry name" value="RPN7"/>
    <property type="match status" value="1"/>
</dbReference>
<dbReference type="PROSITE" id="PS50250">
    <property type="entry name" value="PCI"/>
    <property type="match status" value="1"/>
</dbReference>
<keyword evidence="9" id="KW-1185">Reference proteome</keyword>
<reference evidence="9" key="1">
    <citation type="journal article" date="2013" name="Genetics">
        <title>The draft genome and transcriptome of Panagrellus redivivus are shaped by the harsh demands of a free-living lifestyle.</title>
        <authorList>
            <person name="Srinivasan J."/>
            <person name="Dillman A.R."/>
            <person name="Macchietto M.G."/>
            <person name="Heikkinen L."/>
            <person name="Lakso M."/>
            <person name="Fracchia K.M."/>
            <person name="Antoshechkin I."/>
            <person name="Mortazavi A."/>
            <person name="Wong G."/>
            <person name="Sternberg P.W."/>
        </authorList>
    </citation>
    <scope>NUCLEOTIDE SEQUENCE [LARGE SCALE GENOMIC DNA]</scope>
    <source>
        <strain evidence="9">MT8872</strain>
    </source>
</reference>
<evidence type="ECO:0000313" key="9">
    <source>
        <dbReference type="Proteomes" id="UP000492821"/>
    </source>
</evidence>
<evidence type="ECO:0000256" key="4">
    <source>
        <dbReference type="ARBA" id="ARBA00022490"/>
    </source>
</evidence>
<evidence type="ECO:0000256" key="5">
    <source>
        <dbReference type="ARBA" id="ARBA00022790"/>
    </source>
</evidence>
<dbReference type="GO" id="GO:0005737">
    <property type="term" value="C:cytoplasm"/>
    <property type="evidence" value="ECO:0007669"/>
    <property type="project" value="UniProtKB-SubCell"/>
</dbReference>
<evidence type="ECO:0000259" key="8">
    <source>
        <dbReference type="PROSITE" id="PS50250"/>
    </source>
</evidence>
<comment type="similarity">
    <text evidence="3">Belongs to the CSN1 family.</text>
</comment>
<evidence type="ECO:0000256" key="7">
    <source>
        <dbReference type="SAM" id="MobiDB-lite"/>
    </source>
</evidence>
<dbReference type="AlphaFoldDB" id="A0A7E4V4Y6"/>
<keyword evidence="6" id="KW-0539">Nucleus</keyword>
<evidence type="ECO:0000256" key="1">
    <source>
        <dbReference type="ARBA" id="ARBA00004123"/>
    </source>
</evidence>
<sequence length="584" mass="65451">MMMMDNDLIPYPDDDRMDEGNADDLAAEMLMKAEIEEIVKPPTVSVDYIDYEKLETELVNPALSHRLFYMAKVCENRKVEIAKAFERVHAQKSRNTELYQQFHKYIASAGERGPPNNENWAYNTDAAAGEDIEKLTAELKKTVEDGNKEAVRAATTALFDVYVDNGRYTDAIRLYSRCLREYSNTPNLVVPMLFSQVKILILANDIHRVGQYISQIERSLVECQERENAARRGLSPALSKNLANVAAISGLVRLQSGGYRGAAEKFVTVEHEFFDMPDLLAPSDIAIYGTLCALATFNRGELSKLVLNNGNFRKFLAPEGQLVELVRAFDKNSYNVVFDILFQLKSTWALNSYIAIHLNTLFQLIRQRAFVQYCAAFCIIDLVTMAGVFHSSVDELIDELVILIEDGALNSRIDPIAKQLYQIRVDNLKRNSANLKSLQDDVTHRVRAILVRTALAVNVSTTNGGDEQGEMRGTRKGRRGPASNDDFEEEELAFQPEDIEMINQCRQLSFDNGAPSSSTFGHGFSGPSLSGPKNPSQNKFLSKFTKKKHNAAARNLQSYHPPAPGSNDPRDQGDSDDDEIYMDS</sequence>
<feature type="region of interest" description="Disordered" evidence="7">
    <location>
        <begin position="513"/>
        <end position="584"/>
    </location>
</feature>
<keyword evidence="4" id="KW-0963">Cytoplasm</keyword>
<feature type="compositionally biased region" description="Polar residues" evidence="7">
    <location>
        <begin position="527"/>
        <end position="540"/>
    </location>
</feature>
<feature type="region of interest" description="Disordered" evidence="7">
    <location>
        <begin position="461"/>
        <end position="488"/>
    </location>
</feature>
<comment type="subcellular location">
    <subcellularLocation>
        <location evidence="2">Cytoplasm</location>
    </subcellularLocation>
    <subcellularLocation>
        <location evidence="1">Nucleus</location>
    </subcellularLocation>
</comment>
<dbReference type="Gene3D" id="1.25.40.570">
    <property type="match status" value="1"/>
</dbReference>
<dbReference type="InterPro" id="IPR019585">
    <property type="entry name" value="Rpn7/CSN1"/>
</dbReference>
<evidence type="ECO:0000256" key="2">
    <source>
        <dbReference type="ARBA" id="ARBA00004496"/>
    </source>
</evidence>
<protein>
    <submittedName>
        <fullName evidence="10">PCI domain-containing protein</fullName>
    </submittedName>
</protein>
<dbReference type="Pfam" id="PF01399">
    <property type="entry name" value="PCI"/>
    <property type="match status" value="1"/>
</dbReference>
<dbReference type="GO" id="GO:0008180">
    <property type="term" value="C:COP9 signalosome"/>
    <property type="evidence" value="ECO:0007669"/>
    <property type="project" value="UniProtKB-KW"/>
</dbReference>
<dbReference type="PANTHER" id="PTHR14145">
    <property type="entry name" value="26S PROTESOME SUBUNIT 6"/>
    <property type="match status" value="1"/>
</dbReference>
<dbReference type="InterPro" id="IPR036390">
    <property type="entry name" value="WH_DNA-bd_sf"/>
</dbReference>
<dbReference type="InterPro" id="IPR045135">
    <property type="entry name" value="Rpn7_N"/>
</dbReference>
<evidence type="ECO:0000256" key="6">
    <source>
        <dbReference type="ARBA" id="ARBA00023242"/>
    </source>
</evidence>
<organism evidence="9 10">
    <name type="scientific">Panagrellus redivivus</name>
    <name type="common">Microworm</name>
    <dbReference type="NCBI Taxonomy" id="6233"/>
    <lineage>
        <taxon>Eukaryota</taxon>
        <taxon>Metazoa</taxon>
        <taxon>Ecdysozoa</taxon>
        <taxon>Nematoda</taxon>
        <taxon>Chromadorea</taxon>
        <taxon>Rhabditida</taxon>
        <taxon>Tylenchina</taxon>
        <taxon>Panagrolaimomorpha</taxon>
        <taxon>Panagrolaimoidea</taxon>
        <taxon>Panagrolaimidae</taxon>
        <taxon>Panagrellus</taxon>
    </lineage>
</organism>
<feature type="compositionally biased region" description="Acidic residues" evidence="7">
    <location>
        <begin position="574"/>
        <end position="584"/>
    </location>
</feature>
<evidence type="ECO:0000256" key="3">
    <source>
        <dbReference type="ARBA" id="ARBA00008793"/>
    </source>
</evidence>